<reference evidence="4" key="1">
    <citation type="journal article" date="2019" name="Int. J. Syst. Evol. Microbiol.">
        <title>The Global Catalogue of Microorganisms (GCM) 10K type strain sequencing project: providing services to taxonomists for standard genome sequencing and annotation.</title>
        <authorList>
            <consortium name="The Broad Institute Genomics Platform"/>
            <consortium name="The Broad Institute Genome Sequencing Center for Infectious Disease"/>
            <person name="Wu L."/>
            <person name="Ma J."/>
        </authorList>
    </citation>
    <scope>NUCLEOTIDE SEQUENCE [LARGE SCALE GENOMIC DNA]</scope>
    <source>
        <strain evidence="4">CGMCC 1.12404</strain>
    </source>
</reference>
<feature type="transmembrane region" description="Helical" evidence="2">
    <location>
        <begin position="398"/>
        <end position="418"/>
    </location>
</feature>
<dbReference type="RefSeq" id="WP_188433690.1">
    <property type="nucleotide sequence ID" value="NZ_BMEX01000028.1"/>
</dbReference>
<dbReference type="Proteomes" id="UP000617979">
    <property type="component" value="Unassembled WGS sequence"/>
</dbReference>
<proteinExistence type="predicted"/>
<comment type="caution">
    <text evidence="3">The sequence shown here is derived from an EMBL/GenBank/DDBJ whole genome shotgun (WGS) entry which is preliminary data.</text>
</comment>
<organism evidence="3 4">
    <name type="scientific">Kroppenstedtia guangzhouensis</name>
    <dbReference type="NCBI Taxonomy" id="1274356"/>
    <lineage>
        <taxon>Bacteria</taxon>
        <taxon>Bacillati</taxon>
        <taxon>Bacillota</taxon>
        <taxon>Bacilli</taxon>
        <taxon>Bacillales</taxon>
        <taxon>Thermoactinomycetaceae</taxon>
        <taxon>Kroppenstedtia</taxon>
    </lineage>
</organism>
<feature type="coiled-coil region" evidence="1">
    <location>
        <begin position="326"/>
        <end position="353"/>
    </location>
</feature>
<gene>
    <name evidence="3" type="ORF">GCM10007416_34100</name>
</gene>
<keyword evidence="1" id="KW-0175">Coiled coil</keyword>
<dbReference type="NCBIfam" id="NF046089">
    <property type="entry name" value="CD3337_EF1877"/>
    <property type="match status" value="1"/>
</dbReference>
<accession>A0ABQ1H429</accession>
<evidence type="ECO:0000313" key="4">
    <source>
        <dbReference type="Proteomes" id="UP000617979"/>
    </source>
</evidence>
<keyword evidence="2" id="KW-0812">Transmembrane</keyword>
<feature type="transmembrane region" description="Helical" evidence="2">
    <location>
        <begin position="424"/>
        <end position="443"/>
    </location>
</feature>
<dbReference type="InterPro" id="IPR058112">
    <property type="entry name" value="CD3337_EF1877-like"/>
</dbReference>
<keyword evidence="2" id="KW-1133">Transmembrane helix</keyword>
<feature type="transmembrane region" description="Helical" evidence="2">
    <location>
        <begin position="196"/>
        <end position="219"/>
    </location>
</feature>
<feature type="transmembrane region" description="Helical" evidence="2">
    <location>
        <begin position="455"/>
        <end position="476"/>
    </location>
</feature>
<name>A0ABQ1H429_9BACL</name>
<evidence type="ECO:0000313" key="3">
    <source>
        <dbReference type="EMBL" id="GGA58070.1"/>
    </source>
</evidence>
<keyword evidence="4" id="KW-1185">Reference proteome</keyword>
<evidence type="ECO:0008006" key="5">
    <source>
        <dbReference type="Google" id="ProtNLM"/>
    </source>
</evidence>
<feature type="transmembrane region" description="Helical" evidence="2">
    <location>
        <begin position="12"/>
        <end position="31"/>
    </location>
</feature>
<feature type="transmembrane region" description="Helical" evidence="2">
    <location>
        <begin position="496"/>
        <end position="517"/>
    </location>
</feature>
<protein>
    <recommendedName>
        <fullName evidence="5">TrbL/VirB6 plasmid conjugal transfer protein</fullName>
    </recommendedName>
</protein>
<evidence type="ECO:0000256" key="2">
    <source>
        <dbReference type="SAM" id="Phobius"/>
    </source>
</evidence>
<feature type="transmembrane region" description="Helical" evidence="2">
    <location>
        <begin position="225"/>
        <end position="244"/>
    </location>
</feature>
<keyword evidence="2" id="KW-0472">Membrane</keyword>
<sequence length="564" mass="64172">MIRRLRNLPKVWRVVIGTLVALMIPGTIVFADYNIYSNHNHPGIGESYDGKVPKDQQEVLDRAKKEKEKIQASGVQTPTDLLVKFPDEQIKKIEEKTDYDVKYNEYLPSRYTLELVYNEANWWDLDEMASNTGHFFSHGTTNAIWMQLVRMGFSVIDFTVDVFTLDVPKKFADEIGSGIREYAGFTRDGSMRSDGLWGHLLTGIIFMVGCWAVFVGLAMRRVVRFWTGLLGSMLIMILFIGFYLNAGPILKVMNDGSEQLSTKVLQASQAFITDKEVPQEAYPYILADHIYHMNIFVPYVIEQHNGVPEDTVHLKPAEVDLPARQKELFREEIEHARQKQKEAEQKAKEGKVTRERIEAILDHELGSENRKNAVLKEKDEYDNRLVTTLGTQERLKSMGLLAFLLILESIVFFVINLAAATFQILFILLTLLSPVVGIVAIFPPLSRIAKKWFELWFMSLVAKLMITVFLSLLFFISNLMYKIVPPETAGYDKTLLWQIVILLAVIIFRKPLFGIFVKPSAQVHIQTIQNTIQRGKQMAQRGVRRGVRGAAARGAARGARGRTA</sequence>
<evidence type="ECO:0000256" key="1">
    <source>
        <dbReference type="SAM" id="Coils"/>
    </source>
</evidence>
<dbReference type="EMBL" id="BMEX01000028">
    <property type="protein sequence ID" value="GGA58070.1"/>
    <property type="molecule type" value="Genomic_DNA"/>
</dbReference>